<sequence length="62" mass="6622">QEFQQLDNEAKQRYIEHVKPEMEQVQQLRQSGIETAPGQAQAGGGGAPTPQAQPTPTAPPGV</sequence>
<feature type="compositionally biased region" description="Pro residues" evidence="1">
    <location>
        <begin position="51"/>
        <end position="62"/>
    </location>
</feature>
<protein>
    <submittedName>
        <fullName evidence="2">Uncharacterized protein</fullName>
    </submittedName>
</protein>
<gene>
    <name evidence="2" type="ORF">S01H4_26901</name>
</gene>
<accession>X1C4R2</accession>
<reference evidence="2" key="1">
    <citation type="journal article" date="2014" name="Front. Microbiol.">
        <title>High frequency of phylogenetically diverse reductive dehalogenase-homologous genes in deep subseafloor sedimentary metagenomes.</title>
        <authorList>
            <person name="Kawai M."/>
            <person name="Futagami T."/>
            <person name="Toyoda A."/>
            <person name="Takaki Y."/>
            <person name="Nishi S."/>
            <person name="Hori S."/>
            <person name="Arai W."/>
            <person name="Tsubouchi T."/>
            <person name="Morono Y."/>
            <person name="Uchiyama I."/>
            <person name="Ito T."/>
            <person name="Fujiyama A."/>
            <person name="Inagaki F."/>
            <person name="Takami H."/>
        </authorList>
    </citation>
    <scope>NUCLEOTIDE SEQUENCE</scope>
    <source>
        <strain evidence="2">Expedition CK06-06</strain>
    </source>
</reference>
<comment type="caution">
    <text evidence="2">The sequence shown here is derived from an EMBL/GenBank/DDBJ whole genome shotgun (WGS) entry which is preliminary data.</text>
</comment>
<name>X1C4R2_9ZZZZ</name>
<evidence type="ECO:0000313" key="2">
    <source>
        <dbReference type="EMBL" id="GAG88342.1"/>
    </source>
</evidence>
<dbReference type="AlphaFoldDB" id="X1C4R2"/>
<feature type="non-terminal residue" evidence="2">
    <location>
        <position position="1"/>
    </location>
</feature>
<proteinExistence type="predicted"/>
<dbReference type="EMBL" id="BART01013045">
    <property type="protein sequence ID" value="GAG88342.1"/>
    <property type="molecule type" value="Genomic_DNA"/>
</dbReference>
<organism evidence="2">
    <name type="scientific">marine sediment metagenome</name>
    <dbReference type="NCBI Taxonomy" id="412755"/>
    <lineage>
        <taxon>unclassified sequences</taxon>
        <taxon>metagenomes</taxon>
        <taxon>ecological metagenomes</taxon>
    </lineage>
</organism>
<feature type="region of interest" description="Disordered" evidence="1">
    <location>
        <begin position="26"/>
        <end position="62"/>
    </location>
</feature>
<evidence type="ECO:0000256" key="1">
    <source>
        <dbReference type="SAM" id="MobiDB-lite"/>
    </source>
</evidence>